<dbReference type="InterPro" id="IPR001296">
    <property type="entry name" value="Glyco_trans_1"/>
</dbReference>
<sequence>MKIIFISMHSIHAVRWIDNLKESEHDFYWYDILGSGKLETLETVKQFLETRKRKIPYLKGEYSFSKKMPGLYKLIRPFLETTEHEALERIIKEINPDVIHSFEMQSCSYPIIKAMNKFPKIKWIYSCWGNDLFYFQNFEDHKSKIKNVLKRVDYLHTDCFRDYEIAKELGFKGKHVGVIPGGTGYKIKEFEIYKLPIEERKIILVKGYQNLFGRGINVIKALEKIKTKIDQYEIIVFGAHNVVEKYVVENNLAYKTYGRHDLSHQQIMELMGKSILYIGNNISDGMANTLLEAIVMGAFPIQSNPGNVSAEIINHGINGFLIKDPENIDSIAELITKAIEDKEMLVEANKLNSKIAFQKLDYNTNQQKVIALYKNLEINY</sequence>
<organism evidence="3 4">
    <name type="scientific">Flavobacterium panici</name>
    <dbReference type="NCBI Taxonomy" id="2654843"/>
    <lineage>
        <taxon>Bacteria</taxon>
        <taxon>Pseudomonadati</taxon>
        <taxon>Bacteroidota</taxon>
        <taxon>Flavobacteriia</taxon>
        <taxon>Flavobacteriales</taxon>
        <taxon>Flavobacteriaceae</taxon>
        <taxon>Flavobacterium</taxon>
    </lineage>
</organism>
<dbReference type="Proteomes" id="UP000533639">
    <property type="component" value="Unassembled WGS sequence"/>
</dbReference>
<protein>
    <submittedName>
        <fullName evidence="3">Glycosyltransferase family 4 protein</fullName>
    </submittedName>
</protein>
<feature type="domain" description="Glycosyl transferase family 1" evidence="1">
    <location>
        <begin position="217"/>
        <end position="347"/>
    </location>
</feature>
<evidence type="ECO:0000259" key="2">
    <source>
        <dbReference type="Pfam" id="PF13477"/>
    </source>
</evidence>
<dbReference type="InterPro" id="IPR028098">
    <property type="entry name" value="Glyco_trans_4-like_N"/>
</dbReference>
<gene>
    <name evidence="3" type="ORF">FLAPXU55_04113</name>
</gene>
<dbReference type="Gene3D" id="3.40.50.2000">
    <property type="entry name" value="Glycogen Phosphorylase B"/>
    <property type="match status" value="2"/>
</dbReference>
<accession>A0A9N8J5H6</accession>
<comment type="caution">
    <text evidence="3">The sequence shown here is derived from an EMBL/GenBank/DDBJ whole genome shotgun (WGS) entry which is preliminary data.</text>
</comment>
<dbReference type="PANTHER" id="PTHR12526:SF630">
    <property type="entry name" value="GLYCOSYLTRANSFERASE"/>
    <property type="match status" value="1"/>
</dbReference>
<name>A0A9N8J5H6_9FLAO</name>
<reference evidence="3 4" key="1">
    <citation type="submission" date="2020-06" db="EMBL/GenBank/DDBJ databases">
        <authorList>
            <person name="Criscuolo A."/>
        </authorList>
    </citation>
    <scope>NUCLEOTIDE SEQUENCE [LARGE SCALE GENOMIC DNA]</scope>
    <source>
        <strain evidence="3">PXU-55</strain>
    </source>
</reference>
<dbReference type="Pfam" id="PF13477">
    <property type="entry name" value="Glyco_trans_4_2"/>
    <property type="match status" value="1"/>
</dbReference>
<evidence type="ECO:0000313" key="4">
    <source>
        <dbReference type="Proteomes" id="UP000533639"/>
    </source>
</evidence>
<proteinExistence type="predicted"/>
<dbReference type="SUPFAM" id="SSF53756">
    <property type="entry name" value="UDP-Glycosyltransferase/glycogen phosphorylase"/>
    <property type="match status" value="1"/>
</dbReference>
<dbReference type="EMBL" id="CAIJDE010000062">
    <property type="protein sequence ID" value="CAC9976387.1"/>
    <property type="molecule type" value="Genomic_DNA"/>
</dbReference>
<dbReference type="PANTHER" id="PTHR12526">
    <property type="entry name" value="GLYCOSYLTRANSFERASE"/>
    <property type="match status" value="1"/>
</dbReference>
<feature type="domain" description="Glycosyltransferase subfamily 4-like N-terminal" evidence="2">
    <location>
        <begin position="84"/>
        <end position="155"/>
    </location>
</feature>
<dbReference type="GO" id="GO:0016757">
    <property type="term" value="F:glycosyltransferase activity"/>
    <property type="evidence" value="ECO:0007669"/>
    <property type="project" value="InterPro"/>
</dbReference>
<dbReference type="RefSeq" id="WP_180860895.1">
    <property type="nucleotide sequence ID" value="NZ_CAIJDE010000062.1"/>
</dbReference>
<dbReference type="Pfam" id="PF00534">
    <property type="entry name" value="Glycos_transf_1"/>
    <property type="match status" value="1"/>
</dbReference>
<dbReference type="AlphaFoldDB" id="A0A9N8J5H6"/>
<evidence type="ECO:0000313" key="3">
    <source>
        <dbReference type="EMBL" id="CAC9976387.1"/>
    </source>
</evidence>
<keyword evidence="4" id="KW-1185">Reference proteome</keyword>
<evidence type="ECO:0000259" key="1">
    <source>
        <dbReference type="Pfam" id="PF00534"/>
    </source>
</evidence>